<keyword evidence="1" id="KW-0472">Membrane</keyword>
<dbReference type="RefSeq" id="WP_083123884.1">
    <property type="nucleotide sequence ID" value="NZ_MVIM01000002.1"/>
</dbReference>
<gene>
    <name evidence="3" type="ORF">BST47_03765</name>
</gene>
<name>A0A1X0JXH1_9MYCO</name>
<organism evidence="3 4">
    <name type="scientific">Mycolicibacterium tusciae</name>
    <dbReference type="NCBI Taxonomy" id="75922"/>
    <lineage>
        <taxon>Bacteria</taxon>
        <taxon>Bacillati</taxon>
        <taxon>Actinomycetota</taxon>
        <taxon>Actinomycetes</taxon>
        <taxon>Mycobacteriales</taxon>
        <taxon>Mycobacteriaceae</taxon>
        <taxon>Mycolicibacterium</taxon>
    </lineage>
</organism>
<evidence type="ECO:0000313" key="3">
    <source>
        <dbReference type="EMBL" id="ORB67609.1"/>
    </source>
</evidence>
<keyword evidence="1" id="KW-1133">Transmembrane helix</keyword>
<evidence type="ECO:0000256" key="1">
    <source>
        <dbReference type="SAM" id="Phobius"/>
    </source>
</evidence>
<evidence type="ECO:0000313" key="4">
    <source>
        <dbReference type="Proteomes" id="UP000192411"/>
    </source>
</evidence>
<comment type="caution">
    <text evidence="3">The sequence shown here is derived from an EMBL/GenBank/DDBJ whole genome shotgun (WGS) entry which is preliminary data.</text>
</comment>
<reference evidence="3 4" key="1">
    <citation type="submission" date="2017-02" db="EMBL/GenBank/DDBJ databases">
        <title>The new phylogeny of genus Mycobacterium.</title>
        <authorList>
            <person name="Tortoli E."/>
            <person name="Trovato A."/>
            <person name="Cirillo D.M."/>
        </authorList>
    </citation>
    <scope>NUCLEOTIDE SEQUENCE [LARGE SCALE GENOMIC DNA]</scope>
    <source>
        <strain evidence="3 4">DSM 44338</strain>
    </source>
</reference>
<feature type="transmembrane region" description="Helical" evidence="1">
    <location>
        <begin position="55"/>
        <end position="83"/>
    </location>
</feature>
<dbReference type="Proteomes" id="UP000192411">
    <property type="component" value="Unassembled WGS sequence"/>
</dbReference>
<feature type="transmembrane region" description="Helical" evidence="1">
    <location>
        <begin position="95"/>
        <end position="122"/>
    </location>
</feature>
<dbReference type="AlphaFoldDB" id="A0A1X0JXH1"/>
<protein>
    <recommendedName>
        <fullName evidence="2">DUF4190 domain-containing protein</fullName>
    </recommendedName>
</protein>
<keyword evidence="4" id="KW-1185">Reference proteome</keyword>
<keyword evidence="1" id="KW-0812">Transmembrane</keyword>
<proteinExistence type="predicted"/>
<dbReference type="STRING" id="75922.BST47_03765"/>
<dbReference type="InterPro" id="IPR025241">
    <property type="entry name" value="DUF4190"/>
</dbReference>
<evidence type="ECO:0000259" key="2">
    <source>
        <dbReference type="Pfam" id="PF13828"/>
    </source>
</evidence>
<feature type="domain" description="DUF4190" evidence="2">
    <location>
        <begin position="54"/>
        <end position="114"/>
    </location>
</feature>
<accession>A0A1X0JXH1</accession>
<dbReference type="Pfam" id="PF13828">
    <property type="entry name" value="DUF4190"/>
    <property type="match status" value="1"/>
</dbReference>
<dbReference type="EMBL" id="MVIM01000002">
    <property type="protein sequence ID" value="ORB67609.1"/>
    <property type="molecule type" value="Genomic_DNA"/>
</dbReference>
<sequence length="128" mass="13230">MNASDPEHSPVDYPSAPGLPPPVYPPPPGYPGVAAYYPVYDPYRPLKPPGTNDKAIASLVTSIAGWVCCAPLAIVGLVLGVLAMRETKRSGQAGWGMALAGTIIGGLFTAGLLVVLLLYIALGISSIR</sequence>